<proteinExistence type="predicted"/>
<accession>A0A5S9XAM8</accession>
<dbReference type="PANTHER" id="PTHR34970">
    <property type="entry name" value="ABC TRANSPORTER A FAMILY PROTEIN"/>
    <property type="match status" value="1"/>
</dbReference>
<dbReference type="AlphaFoldDB" id="A0A5S9XAM8"/>
<gene>
    <name evidence="1" type="ORF">C24_LOCUS11926</name>
</gene>
<protein>
    <submittedName>
        <fullName evidence="1">Uncharacterized protein</fullName>
    </submittedName>
</protein>
<evidence type="ECO:0000313" key="1">
    <source>
        <dbReference type="EMBL" id="CAA0381684.1"/>
    </source>
</evidence>
<evidence type="ECO:0000313" key="2">
    <source>
        <dbReference type="Proteomes" id="UP000434276"/>
    </source>
</evidence>
<sequence length="98" mass="11146">MLRTRLLWFTLGFSVTGGSIAHIVWRDLYAERFAISSDMKEKFSALEGRVSGLESGGYENPNPAQVNFLLTIASSCRLRVEDTCKWYQRKLIKDLADV</sequence>
<dbReference type="PANTHER" id="PTHR34970:SF5">
    <property type="entry name" value="PROTEIN, PUTATIVE-RELATED"/>
    <property type="match status" value="1"/>
</dbReference>
<dbReference type="EMBL" id="CACSHJ010000089">
    <property type="protein sequence ID" value="CAA0381684.1"/>
    <property type="molecule type" value="Genomic_DNA"/>
</dbReference>
<dbReference type="OrthoDB" id="1857675at2759"/>
<dbReference type="Proteomes" id="UP000434276">
    <property type="component" value="Unassembled WGS sequence"/>
</dbReference>
<organism evidence="1 2">
    <name type="scientific">Arabidopsis thaliana</name>
    <name type="common">Mouse-ear cress</name>
    <dbReference type="NCBI Taxonomy" id="3702"/>
    <lineage>
        <taxon>Eukaryota</taxon>
        <taxon>Viridiplantae</taxon>
        <taxon>Streptophyta</taxon>
        <taxon>Embryophyta</taxon>
        <taxon>Tracheophyta</taxon>
        <taxon>Spermatophyta</taxon>
        <taxon>Magnoliopsida</taxon>
        <taxon>eudicotyledons</taxon>
        <taxon>Gunneridae</taxon>
        <taxon>Pentapetalae</taxon>
        <taxon>rosids</taxon>
        <taxon>malvids</taxon>
        <taxon>Brassicales</taxon>
        <taxon>Brassicaceae</taxon>
        <taxon>Camelineae</taxon>
        <taxon>Arabidopsis</taxon>
    </lineage>
</organism>
<dbReference type="ExpressionAtlas" id="A0A5S9XAM8">
    <property type="expression patterns" value="baseline and differential"/>
</dbReference>
<reference evidence="1 2" key="1">
    <citation type="submission" date="2019-12" db="EMBL/GenBank/DDBJ databases">
        <authorList>
            <person name="Jiao W.-B."/>
            <person name="Schneeberger K."/>
        </authorList>
    </citation>
    <scope>NUCLEOTIDE SEQUENCE [LARGE SCALE GENOMIC DNA]</scope>
    <source>
        <strain evidence="2">cv. C24</strain>
    </source>
</reference>
<name>A0A5S9XAM8_ARATH</name>